<sequence>MENNKSTFGRSVSMPIFQNQQQDEPNAQNNGVAVHVDQYDALQHSPGFQTFRNQANSVWSRNGNGFANPLSKIHETRNDIGAANDVGMSVDAPGAWDTGMGGTSSNTTDFSTSSSSSIKSEATIRAQTADDLIKNELTLGFNDNQINADTATSDAEPKSAKYAFMSPSDGAFMKSGPNEHLSCSSIEDFGVIGEGRALNNSSEVSLGSKTPQKNWLPGLQHRSPDTDKTSPPKDSGIYVPGGFGNHRKMTSQTMPSVPSPLGPQALHNLSAALATLMSPDSPMQSSPHRNGQYGRKAKRSQEKIDLHVLKVSANAVGSPYHRKTPASGLGHARNITDPFVENNSMGGSSPGTSPFGTHAREDMPLPSTPTVQVPATPPFEVRGSPSAQRNQNRNGSSNYLGFNSPLARRDFHAPNAPVFQPTPSLPADLPFANGTATRVDLPIPPPPLSTVHGKLQHTQETRDRLNEQAIIRAEWIRTEAAKIAQLSRQMYAAEQQFRSTGSKEDYEVWQRLAAEYAEATDLDKRQEERRNMFMPPGMTAMRTGVENPGGDQSAAFGQSEREGKLLGFKQAYMERICAEMQIRMNEKAEEDGEEITKEMLAMLKKDEKKVLRQYLADRLKNTAERRD</sequence>
<dbReference type="Proteomes" id="UP000663193">
    <property type="component" value="Chromosome 10"/>
</dbReference>
<feature type="region of interest" description="Disordered" evidence="1">
    <location>
        <begin position="201"/>
        <end position="234"/>
    </location>
</feature>
<feature type="region of interest" description="Disordered" evidence="1">
    <location>
        <begin position="280"/>
        <end position="299"/>
    </location>
</feature>
<evidence type="ECO:0000256" key="1">
    <source>
        <dbReference type="SAM" id="MobiDB-lite"/>
    </source>
</evidence>
<keyword evidence="3" id="KW-1185">Reference proteome</keyword>
<feature type="compositionally biased region" description="Low complexity" evidence="1">
    <location>
        <begin position="103"/>
        <end position="117"/>
    </location>
</feature>
<dbReference type="RefSeq" id="XP_001797339.1">
    <property type="nucleotide sequence ID" value="XM_001797287.1"/>
</dbReference>
<feature type="compositionally biased region" description="Polar residues" evidence="1">
    <location>
        <begin position="385"/>
        <end position="401"/>
    </location>
</feature>
<feature type="region of interest" description="Disordered" evidence="1">
    <location>
        <begin position="98"/>
        <end position="117"/>
    </location>
</feature>
<dbReference type="KEGG" id="pno:SNOG_06981"/>
<protein>
    <submittedName>
        <fullName evidence="2">Uncharacterized protein</fullName>
    </submittedName>
</protein>
<dbReference type="OrthoDB" id="3692823at2759"/>
<feature type="compositionally biased region" description="Polar residues" evidence="1">
    <location>
        <begin position="201"/>
        <end position="213"/>
    </location>
</feature>
<feature type="compositionally biased region" description="Basic and acidic residues" evidence="1">
    <location>
        <begin position="222"/>
        <end position="231"/>
    </location>
</feature>
<reference evidence="3" key="1">
    <citation type="journal article" date="2021" name="BMC Genomics">
        <title>Chromosome-level genome assembly and manually-curated proteome of model necrotroph Parastagonospora nodorum Sn15 reveals a genome-wide trove of candidate effector homologs, and redundancy of virulence-related functions within an accessory chromosome.</title>
        <authorList>
            <person name="Bertazzoni S."/>
            <person name="Jones D.A.B."/>
            <person name="Phan H.T."/>
            <person name="Tan K.-C."/>
            <person name="Hane J.K."/>
        </authorList>
    </citation>
    <scope>NUCLEOTIDE SEQUENCE [LARGE SCALE GENOMIC DNA]</scope>
    <source>
        <strain evidence="3">SN15 / ATCC MYA-4574 / FGSC 10173)</strain>
    </source>
</reference>
<dbReference type="EMBL" id="CP069032">
    <property type="protein sequence ID" value="QRD00073.1"/>
    <property type="molecule type" value="Genomic_DNA"/>
</dbReference>
<feature type="compositionally biased region" description="Low complexity" evidence="1">
    <location>
        <begin position="344"/>
        <end position="357"/>
    </location>
</feature>
<name>A0A7U2F817_PHANO</name>
<feature type="region of interest" description="Disordered" evidence="1">
    <location>
        <begin position="317"/>
        <end position="406"/>
    </location>
</feature>
<organism evidence="2 3">
    <name type="scientific">Phaeosphaeria nodorum (strain SN15 / ATCC MYA-4574 / FGSC 10173)</name>
    <name type="common">Glume blotch fungus</name>
    <name type="synonym">Parastagonospora nodorum</name>
    <dbReference type="NCBI Taxonomy" id="321614"/>
    <lineage>
        <taxon>Eukaryota</taxon>
        <taxon>Fungi</taxon>
        <taxon>Dikarya</taxon>
        <taxon>Ascomycota</taxon>
        <taxon>Pezizomycotina</taxon>
        <taxon>Dothideomycetes</taxon>
        <taxon>Pleosporomycetidae</taxon>
        <taxon>Pleosporales</taxon>
        <taxon>Pleosporineae</taxon>
        <taxon>Phaeosphaeriaceae</taxon>
        <taxon>Parastagonospora</taxon>
    </lineage>
</organism>
<dbReference type="VEuPathDB" id="FungiDB:JI435_069810"/>
<dbReference type="AlphaFoldDB" id="A0A7U2F817"/>
<accession>A0A7U2F817</accession>
<evidence type="ECO:0000313" key="2">
    <source>
        <dbReference type="EMBL" id="QRD00073.1"/>
    </source>
</evidence>
<evidence type="ECO:0000313" key="3">
    <source>
        <dbReference type="Proteomes" id="UP000663193"/>
    </source>
</evidence>
<gene>
    <name evidence="2" type="ORF">JI435_069810</name>
</gene>
<proteinExistence type="predicted"/>